<dbReference type="EMBL" id="BMIQ01000001">
    <property type="protein sequence ID" value="GGD87948.1"/>
    <property type="molecule type" value="Genomic_DNA"/>
</dbReference>
<dbReference type="InterPro" id="IPR029063">
    <property type="entry name" value="SAM-dependent_MTases_sf"/>
</dbReference>
<dbReference type="AlphaFoldDB" id="A0A917E0I0"/>
<name>A0A917E0I0_9HYPH</name>
<evidence type="ECO:0000313" key="5">
    <source>
        <dbReference type="EMBL" id="GGD87948.1"/>
    </source>
</evidence>
<keyword evidence="3" id="KW-0949">S-adenosyl-L-methionine</keyword>
<dbReference type="Proteomes" id="UP000644699">
    <property type="component" value="Unassembled WGS sequence"/>
</dbReference>
<dbReference type="GO" id="GO:0043565">
    <property type="term" value="F:sequence-specific DNA binding"/>
    <property type="evidence" value="ECO:0007669"/>
    <property type="project" value="TreeGrafter"/>
</dbReference>
<dbReference type="RefSeq" id="WP_188906487.1">
    <property type="nucleotide sequence ID" value="NZ_BMIQ01000001.1"/>
</dbReference>
<protein>
    <submittedName>
        <fullName evidence="5">DNA methyltransferase</fullName>
    </submittedName>
</protein>
<accession>A0A917E0I0</accession>
<comment type="caution">
    <text evidence="5">The sequence shown here is derived from an EMBL/GenBank/DDBJ whole genome shotgun (WGS) entry which is preliminary data.</text>
</comment>
<dbReference type="GO" id="GO:0032259">
    <property type="term" value="P:methylation"/>
    <property type="evidence" value="ECO:0007669"/>
    <property type="project" value="UniProtKB-KW"/>
</dbReference>
<evidence type="ECO:0000313" key="6">
    <source>
        <dbReference type="Proteomes" id="UP000644699"/>
    </source>
</evidence>
<dbReference type="PANTHER" id="PTHR30481">
    <property type="entry name" value="DNA ADENINE METHYLASE"/>
    <property type="match status" value="1"/>
</dbReference>
<evidence type="ECO:0000256" key="2">
    <source>
        <dbReference type="ARBA" id="ARBA00022679"/>
    </source>
</evidence>
<keyword evidence="1 5" id="KW-0489">Methyltransferase</keyword>
<keyword evidence="6" id="KW-1185">Reference proteome</keyword>
<dbReference type="PANTHER" id="PTHR30481:SF4">
    <property type="entry name" value="SITE-SPECIFIC DNA-METHYLTRANSFERASE (ADENINE-SPECIFIC)"/>
    <property type="match status" value="1"/>
</dbReference>
<dbReference type="GO" id="GO:1904047">
    <property type="term" value="F:S-adenosyl-L-methionine binding"/>
    <property type="evidence" value="ECO:0007669"/>
    <property type="project" value="TreeGrafter"/>
</dbReference>
<dbReference type="Gene3D" id="3.40.50.150">
    <property type="entry name" value="Vaccinia Virus protein VP39"/>
    <property type="match status" value="2"/>
</dbReference>
<reference evidence="5" key="2">
    <citation type="submission" date="2020-09" db="EMBL/GenBank/DDBJ databases">
        <authorList>
            <person name="Sun Q."/>
            <person name="Zhou Y."/>
        </authorList>
    </citation>
    <scope>NUCLEOTIDE SEQUENCE</scope>
    <source>
        <strain evidence="5">CGMCC 1.15367</strain>
    </source>
</reference>
<dbReference type="InterPro" id="IPR012327">
    <property type="entry name" value="MeTrfase_D12"/>
</dbReference>
<dbReference type="GO" id="GO:0009307">
    <property type="term" value="P:DNA restriction-modification system"/>
    <property type="evidence" value="ECO:0007669"/>
    <property type="project" value="InterPro"/>
</dbReference>
<dbReference type="GO" id="GO:0006298">
    <property type="term" value="P:mismatch repair"/>
    <property type="evidence" value="ECO:0007669"/>
    <property type="project" value="TreeGrafter"/>
</dbReference>
<evidence type="ECO:0000256" key="3">
    <source>
        <dbReference type="ARBA" id="ARBA00022691"/>
    </source>
</evidence>
<dbReference type="PRINTS" id="PR00505">
    <property type="entry name" value="D12N6MTFRASE"/>
</dbReference>
<dbReference type="SUPFAM" id="SSF53335">
    <property type="entry name" value="S-adenosyl-L-methionine-dependent methyltransferases"/>
    <property type="match status" value="1"/>
</dbReference>
<dbReference type="Pfam" id="PF02086">
    <property type="entry name" value="MethyltransfD12"/>
    <property type="match status" value="1"/>
</dbReference>
<evidence type="ECO:0000256" key="4">
    <source>
        <dbReference type="SAM" id="MobiDB-lite"/>
    </source>
</evidence>
<reference evidence="5" key="1">
    <citation type="journal article" date="2014" name="Int. J. Syst. Evol. Microbiol.">
        <title>Complete genome sequence of Corynebacterium casei LMG S-19264T (=DSM 44701T), isolated from a smear-ripened cheese.</title>
        <authorList>
            <consortium name="US DOE Joint Genome Institute (JGI-PGF)"/>
            <person name="Walter F."/>
            <person name="Albersmeier A."/>
            <person name="Kalinowski J."/>
            <person name="Ruckert C."/>
        </authorList>
    </citation>
    <scope>NUCLEOTIDE SEQUENCE</scope>
    <source>
        <strain evidence="5">CGMCC 1.15367</strain>
    </source>
</reference>
<gene>
    <name evidence="5" type="ORF">GCM10011390_03380</name>
</gene>
<keyword evidence="2" id="KW-0808">Transferase</keyword>
<sequence length="288" mass="32053">MSAVVALRRPAVRYFGGKWHQAPFLVRLFPAHRTYVEPFGGGASVLLRKPKAPVEVLNDVDDNVVALYRVLADPQLSRQLAFDCYLTPFRSSVLADAFRVPDDADDLTRARKLVTRGALAYNSSVRPKTGSGAGIRPPQKSAGRGTTPAQDWATYRKSVPGFHARLREVRISQRPAIDVMRDHDGADTLHYCDPPYVPATRMAPDKGYRHEMTVQAHVELLEVLRSLRGYVVLSGYPSTLYDDTLVGWTRIDRSATDGGGNRRTESVWMNPRAAEATMSSEVRQLSLF</sequence>
<dbReference type="GO" id="GO:0009007">
    <property type="term" value="F:site-specific DNA-methyltransferase (adenine-specific) activity"/>
    <property type="evidence" value="ECO:0007669"/>
    <property type="project" value="UniProtKB-EC"/>
</dbReference>
<organism evidence="5 6">
    <name type="scientific">Aureimonas endophytica</name>
    <dbReference type="NCBI Taxonomy" id="2027858"/>
    <lineage>
        <taxon>Bacteria</taxon>
        <taxon>Pseudomonadati</taxon>
        <taxon>Pseudomonadota</taxon>
        <taxon>Alphaproteobacteria</taxon>
        <taxon>Hyphomicrobiales</taxon>
        <taxon>Aurantimonadaceae</taxon>
        <taxon>Aureimonas</taxon>
    </lineage>
</organism>
<feature type="region of interest" description="Disordered" evidence="4">
    <location>
        <begin position="126"/>
        <end position="150"/>
    </location>
</feature>
<proteinExistence type="predicted"/>
<evidence type="ECO:0000256" key="1">
    <source>
        <dbReference type="ARBA" id="ARBA00022603"/>
    </source>
</evidence>